<dbReference type="NCBIfam" id="TIGR00787">
    <property type="entry name" value="dctP"/>
    <property type="match status" value="1"/>
</dbReference>
<evidence type="ECO:0000256" key="6">
    <source>
        <dbReference type="SAM" id="SignalP"/>
    </source>
</evidence>
<dbReference type="InterPro" id="IPR004682">
    <property type="entry name" value="TRAP_DctP"/>
</dbReference>
<evidence type="ECO:0000256" key="3">
    <source>
        <dbReference type="ARBA" id="ARBA00022448"/>
    </source>
</evidence>
<keyword evidence="8" id="KW-1185">Reference proteome</keyword>
<keyword evidence="4 6" id="KW-0732">Signal</keyword>
<gene>
    <name evidence="7" type="ORF">HRQ87_00995</name>
</gene>
<keyword evidence="3" id="KW-0813">Transport</keyword>
<dbReference type="Gene3D" id="3.40.190.170">
    <property type="entry name" value="Bacterial extracellular solute-binding protein, family 7"/>
    <property type="match status" value="1"/>
</dbReference>
<evidence type="ECO:0000313" key="8">
    <source>
        <dbReference type="Proteomes" id="UP000777935"/>
    </source>
</evidence>
<comment type="subcellular location">
    <subcellularLocation>
        <location evidence="1">Periplasm</location>
    </subcellularLocation>
</comment>
<sequence length="333" mass="37189">MNVVKCTLAAVALSLPLVTQVQASCEAGEVKVVMSLVTAVKGHPKGETASALAERVNTQMNGRMCMEVYGSSELYNDDDVFQAMLDGKVQMAAPSFSKFSAYTQKLQMFDLPFLFDDPVHALDFLASEGAQKLREEVRPAGFVGMGFWSNGMKQISSTRVLRKPSDAAGLTFRVQPSDVIEAQFNQMGASTKRLAFSKVYGALESGEVQGQQNTWSNIYTKDFHTVQNGVTESNHAYLGYLVVMPASFLDSLSRDMREEFVALFELTTHEYNRFSFETNQLRRQDIIDEEVLVIRLTDEEKQVWRDTFTPVYDQFSNVVGQDLIDAVRAAKSE</sequence>
<evidence type="ECO:0000256" key="4">
    <source>
        <dbReference type="ARBA" id="ARBA00022729"/>
    </source>
</evidence>
<comment type="caution">
    <text evidence="7">The sequence shown here is derived from an EMBL/GenBank/DDBJ whole genome shotgun (WGS) entry which is preliminary data.</text>
</comment>
<dbReference type="Proteomes" id="UP000777935">
    <property type="component" value="Unassembled WGS sequence"/>
</dbReference>
<proteinExistence type="inferred from homology"/>
<dbReference type="InterPro" id="IPR038404">
    <property type="entry name" value="TRAP_DctP_sf"/>
</dbReference>
<organism evidence="7 8">
    <name type="scientific">Parasulfitobacter algicola</name>
    <dbReference type="NCBI Taxonomy" id="2614809"/>
    <lineage>
        <taxon>Bacteria</taxon>
        <taxon>Pseudomonadati</taxon>
        <taxon>Pseudomonadota</taxon>
        <taxon>Alphaproteobacteria</taxon>
        <taxon>Rhodobacterales</taxon>
        <taxon>Roseobacteraceae</taxon>
        <taxon>Parasulfitobacter</taxon>
    </lineage>
</organism>
<reference evidence="7 8" key="1">
    <citation type="submission" date="2020-06" db="EMBL/GenBank/DDBJ databases">
        <title>Sulfitobacter algicola sp. nov., isolated from green algae.</title>
        <authorList>
            <person name="Wang C."/>
        </authorList>
    </citation>
    <scope>NUCLEOTIDE SEQUENCE [LARGE SCALE GENOMIC DNA]</scope>
    <source>
        <strain evidence="7 8">1151</strain>
    </source>
</reference>
<dbReference type="EMBL" id="JABUFE010000001">
    <property type="protein sequence ID" value="NSX53371.1"/>
    <property type="molecule type" value="Genomic_DNA"/>
</dbReference>
<dbReference type="PIRSF" id="PIRSF006470">
    <property type="entry name" value="DctB"/>
    <property type="match status" value="1"/>
</dbReference>
<evidence type="ECO:0000256" key="5">
    <source>
        <dbReference type="ARBA" id="ARBA00022764"/>
    </source>
</evidence>
<dbReference type="PANTHER" id="PTHR33376">
    <property type="match status" value="1"/>
</dbReference>
<accession>A0ABX2IKG9</accession>
<feature type="signal peptide" evidence="6">
    <location>
        <begin position="1"/>
        <end position="23"/>
    </location>
</feature>
<name>A0ABX2IKG9_9RHOB</name>
<comment type="similarity">
    <text evidence="2">Belongs to the bacterial solute-binding protein 7 family.</text>
</comment>
<feature type="chain" id="PRO_5047386864" evidence="6">
    <location>
        <begin position="24"/>
        <end position="333"/>
    </location>
</feature>
<evidence type="ECO:0000256" key="1">
    <source>
        <dbReference type="ARBA" id="ARBA00004418"/>
    </source>
</evidence>
<dbReference type="RefSeq" id="WP_174134489.1">
    <property type="nucleotide sequence ID" value="NZ_JABUFE010000001.1"/>
</dbReference>
<dbReference type="Pfam" id="PF03480">
    <property type="entry name" value="DctP"/>
    <property type="match status" value="1"/>
</dbReference>
<dbReference type="PANTHER" id="PTHR33376:SF7">
    <property type="entry name" value="C4-DICARBOXYLATE-BINDING PROTEIN DCTB"/>
    <property type="match status" value="1"/>
</dbReference>
<evidence type="ECO:0000256" key="2">
    <source>
        <dbReference type="ARBA" id="ARBA00009023"/>
    </source>
</evidence>
<keyword evidence="5" id="KW-0574">Periplasm</keyword>
<evidence type="ECO:0000313" key="7">
    <source>
        <dbReference type="EMBL" id="NSX53371.1"/>
    </source>
</evidence>
<protein>
    <submittedName>
        <fullName evidence="7">DctP family TRAP transporter solute-binding subunit</fullName>
    </submittedName>
</protein>
<dbReference type="NCBIfam" id="NF037995">
    <property type="entry name" value="TRAP_S1"/>
    <property type="match status" value="1"/>
</dbReference>
<dbReference type="InterPro" id="IPR018389">
    <property type="entry name" value="DctP_fam"/>
</dbReference>